<name>A0A6M4MBS4_9ALTE</name>
<dbReference type="EMBL" id="CP052766">
    <property type="protein sequence ID" value="QJR79596.1"/>
    <property type="molecule type" value="Genomic_DNA"/>
</dbReference>
<dbReference type="KEGG" id="apel:CA267_001685"/>
<gene>
    <name evidence="1" type="ORF">CA267_001685</name>
</gene>
<dbReference type="AlphaFoldDB" id="A0A6M4MBS4"/>
<dbReference type="RefSeq" id="WP_075609078.1">
    <property type="nucleotide sequence ID" value="NZ_CP052766.1"/>
</dbReference>
<accession>A0A6M4MBS4</accession>
<keyword evidence="2" id="KW-1185">Reference proteome</keyword>
<sequence>MAQAPSEIVYIGDRFKFIDFTSRWAPAPFHRLITFQDGAVGDGVQGMPDGFDGDAGQSTYSDEVLYKGRQVCKCFLPQGSVGQLSFGGAVTSGVRVERGQTVWIRSIIYLPSSFDLNESMAGGGAMKYMRQKVTNDSYSVGHADLYIPAPDLGLPGPFKLVMEAHTSQSQGHATHNSNINVGNLDDYQLPRDEFVEVQYAVTHDIGHYEESRCVARVWVGDTLLAEKRDFHTMIGDTDYCDVIRLFGYFNANYNPPNSPDYDPNGGEHGVTKDMHCYCAEFECTTVEPTYTDAFGNPKLPTRL</sequence>
<reference evidence="2" key="1">
    <citation type="submission" date="2014-12" db="EMBL/GenBank/DDBJ databases">
        <title>Complete genome sequence of a multi-drug resistant Klebsiella pneumoniae.</title>
        <authorList>
            <person name="Hua X."/>
            <person name="Chen Q."/>
            <person name="Li X."/>
            <person name="Feng Y."/>
            <person name="Ruan Z."/>
            <person name="Yu Y."/>
        </authorList>
    </citation>
    <scope>NUCLEOTIDE SEQUENCE [LARGE SCALE GENOMIC DNA]</scope>
    <source>
        <strain evidence="2">5.12</strain>
    </source>
</reference>
<dbReference type="Proteomes" id="UP000219285">
    <property type="component" value="Chromosome"/>
</dbReference>
<organism evidence="1 2">
    <name type="scientific">Alteromonas pelagimontana</name>
    <dbReference type="NCBI Taxonomy" id="1858656"/>
    <lineage>
        <taxon>Bacteria</taxon>
        <taxon>Pseudomonadati</taxon>
        <taxon>Pseudomonadota</taxon>
        <taxon>Gammaproteobacteria</taxon>
        <taxon>Alteromonadales</taxon>
        <taxon>Alteromonadaceae</taxon>
        <taxon>Alteromonas/Salinimonas group</taxon>
        <taxon>Alteromonas</taxon>
    </lineage>
</organism>
<evidence type="ECO:0000313" key="1">
    <source>
        <dbReference type="EMBL" id="QJR79596.1"/>
    </source>
</evidence>
<proteinExistence type="predicted"/>
<evidence type="ECO:0000313" key="2">
    <source>
        <dbReference type="Proteomes" id="UP000219285"/>
    </source>
</evidence>
<protein>
    <submittedName>
        <fullName evidence="1">Uncharacterized protein</fullName>
    </submittedName>
</protein>
<reference evidence="1 2" key="2">
    <citation type="submission" date="2020-04" db="EMBL/GenBank/DDBJ databases">
        <title>Complete genome sequence of Alteromonas pelagimontana 5.12T.</title>
        <authorList>
            <person name="Sinha R.K."/>
            <person name="Krishnan K.P."/>
            <person name="Kurian J.P."/>
        </authorList>
    </citation>
    <scope>NUCLEOTIDE SEQUENCE [LARGE SCALE GENOMIC DNA]</scope>
    <source>
        <strain evidence="1 2">5.12</strain>
    </source>
</reference>